<dbReference type="Proteomes" id="UP000326396">
    <property type="component" value="Linkage Group LG8"/>
</dbReference>
<proteinExistence type="predicted"/>
<reference evidence="1 2" key="1">
    <citation type="submission" date="2019-05" db="EMBL/GenBank/DDBJ databases">
        <title>Mikania micrantha, genome provides insights into the molecular mechanism of rapid growth.</title>
        <authorList>
            <person name="Liu B."/>
        </authorList>
    </citation>
    <scope>NUCLEOTIDE SEQUENCE [LARGE SCALE GENOMIC DNA]</scope>
    <source>
        <strain evidence="1">NLD-2019</strain>
        <tissue evidence="1">Leaf</tissue>
    </source>
</reference>
<evidence type="ECO:0000313" key="2">
    <source>
        <dbReference type="Proteomes" id="UP000326396"/>
    </source>
</evidence>
<gene>
    <name evidence="1" type="ORF">E3N88_37617</name>
</gene>
<organism evidence="1 2">
    <name type="scientific">Mikania micrantha</name>
    <name type="common">bitter vine</name>
    <dbReference type="NCBI Taxonomy" id="192012"/>
    <lineage>
        <taxon>Eukaryota</taxon>
        <taxon>Viridiplantae</taxon>
        <taxon>Streptophyta</taxon>
        <taxon>Embryophyta</taxon>
        <taxon>Tracheophyta</taxon>
        <taxon>Spermatophyta</taxon>
        <taxon>Magnoliopsida</taxon>
        <taxon>eudicotyledons</taxon>
        <taxon>Gunneridae</taxon>
        <taxon>Pentapetalae</taxon>
        <taxon>asterids</taxon>
        <taxon>campanulids</taxon>
        <taxon>Asterales</taxon>
        <taxon>Asteraceae</taxon>
        <taxon>Asteroideae</taxon>
        <taxon>Heliantheae alliance</taxon>
        <taxon>Eupatorieae</taxon>
        <taxon>Mikania</taxon>
    </lineage>
</organism>
<sequence length="70" mass="8174">MEFSWWNNDDTAVFAREWGSMAEERGGCFGVFMMKKRKVALREEEEGGALSEDDEYGIRYEKSFRCLGSF</sequence>
<protein>
    <submittedName>
        <fullName evidence="1">Uncharacterized protein</fullName>
    </submittedName>
</protein>
<accession>A0A5N6LRV0</accession>
<dbReference type="AlphaFoldDB" id="A0A5N6LRV0"/>
<dbReference type="EMBL" id="SZYD01000018">
    <property type="protein sequence ID" value="KAD2804240.1"/>
    <property type="molecule type" value="Genomic_DNA"/>
</dbReference>
<evidence type="ECO:0000313" key="1">
    <source>
        <dbReference type="EMBL" id="KAD2804240.1"/>
    </source>
</evidence>
<name>A0A5N6LRV0_9ASTR</name>
<keyword evidence="2" id="KW-1185">Reference proteome</keyword>
<comment type="caution">
    <text evidence="1">The sequence shown here is derived from an EMBL/GenBank/DDBJ whole genome shotgun (WGS) entry which is preliminary data.</text>
</comment>